<protein>
    <submittedName>
        <fullName evidence="1">Pseudomurein-binding repeat-containing protein</fullName>
    </submittedName>
</protein>
<dbReference type="GeneID" id="30411410"/>
<dbReference type="OrthoDB" id="71369at2157"/>
<keyword evidence="2" id="KW-1185">Reference proteome</keyword>
<dbReference type="Proteomes" id="UP000094707">
    <property type="component" value="Chromosome I"/>
</dbReference>
<dbReference type="PATRIC" id="fig|129848.4.peg.558"/>
<dbReference type="AlphaFoldDB" id="A0A1D3L0P3"/>
<accession>A0A1D3L0P3</accession>
<evidence type="ECO:0000313" key="1">
    <source>
        <dbReference type="EMBL" id="SCG85128.1"/>
    </source>
</evidence>
<gene>
    <name evidence="1" type="ORF">MCBB_0553</name>
</gene>
<proteinExistence type="predicted"/>
<name>A0A1D3L0P3_9EURY</name>
<reference evidence="1 2" key="1">
    <citation type="submission" date="2016-08" db="EMBL/GenBank/DDBJ databases">
        <authorList>
            <person name="Seilhamer J.J."/>
        </authorList>
    </citation>
    <scope>NUCLEOTIDE SEQUENCE [LARGE SCALE GENOMIC DNA]</scope>
    <source>
        <strain evidence="1">Buetzberg</strain>
    </source>
</reference>
<organism evidence="1 2">
    <name type="scientific">Methanobacterium congolense</name>
    <dbReference type="NCBI Taxonomy" id="118062"/>
    <lineage>
        <taxon>Archaea</taxon>
        <taxon>Methanobacteriati</taxon>
        <taxon>Methanobacteriota</taxon>
        <taxon>Methanomada group</taxon>
        <taxon>Methanobacteria</taxon>
        <taxon>Methanobacteriales</taxon>
        <taxon>Methanobacteriaceae</taxon>
        <taxon>Methanobacterium</taxon>
    </lineage>
</organism>
<dbReference type="RefSeq" id="WP_071906328.1">
    <property type="nucleotide sequence ID" value="NZ_LT607756.1"/>
</dbReference>
<evidence type="ECO:0000313" key="2">
    <source>
        <dbReference type="Proteomes" id="UP000094707"/>
    </source>
</evidence>
<dbReference type="KEGG" id="mcub:MCBB_0553"/>
<sequence>MFSINLSMEAVLIRRLHIGVVLCALAFAICIVPGSMGTIDQSQGTLTVQDNVSLNSIASCGNFAETSAASYYYKKVITYKKVTYYKRVAYYKHHKKYYKYVRYYKYKKVVTYKKVYYKTAKAATKTTTTKTTTTTKSYGATYVGVSSTTVKSTARCSCGAKGDYNYHTAAFKNYCPYCHQDGTLVWNPKATAEGEWTCSKCGADYCAVCGKEKKVTNPKYLTPA</sequence>
<dbReference type="EMBL" id="LT607756">
    <property type="protein sequence ID" value="SCG85128.1"/>
    <property type="molecule type" value="Genomic_DNA"/>
</dbReference>